<evidence type="ECO:0000313" key="3">
    <source>
        <dbReference type="Proteomes" id="UP000554482"/>
    </source>
</evidence>
<dbReference type="InterPro" id="IPR015915">
    <property type="entry name" value="Kelch-typ_b-propeller"/>
</dbReference>
<dbReference type="Gene3D" id="2.120.10.80">
    <property type="entry name" value="Kelch-type beta propeller"/>
    <property type="match status" value="2"/>
</dbReference>
<dbReference type="Proteomes" id="UP000554482">
    <property type="component" value="Unassembled WGS sequence"/>
</dbReference>
<proteinExistence type="predicted"/>
<dbReference type="Pfam" id="PF01344">
    <property type="entry name" value="Kelch_1"/>
    <property type="match status" value="3"/>
</dbReference>
<feature type="domain" description="DCD" evidence="1">
    <location>
        <begin position="14"/>
        <end position="147"/>
    </location>
</feature>
<evidence type="ECO:0000259" key="1">
    <source>
        <dbReference type="PROSITE" id="PS51222"/>
    </source>
</evidence>
<evidence type="ECO:0000313" key="2">
    <source>
        <dbReference type="EMBL" id="KAF5192260.1"/>
    </source>
</evidence>
<accession>A0A7J6W6U4</accession>
<protein>
    <submittedName>
        <fullName evidence="2">Kelch-like protein diablo</fullName>
    </submittedName>
</protein>
<gene>
    <name evidence="2" type="ORF">FRX31_018153</name>
</gene>
<sequence length="643" mass="70927">MVTTSLPTRNLSKSDLGGVIFGCTYVTMKECLAKKLFGLPGQHISYVQNIEPGLPLFLFNYSDRKLYGIFEAECQGKCNIDQYGWSSNGSERTRYPAQVNIRTRIQCEPLVENQFKPIIADNYYSSNRFYFELDRTQACALISLFGSSPVIGAPKVDAPVTGASIKWIPKLAPKVDAAPAAKDLTPSVPKADSSFLDQSDRKLEVLSQTLCLTDNNQLLESQSNNGEVEGNEKQIIYFKLKKWALEHEHTKSSPTNQSIAVVVPSNGNEDESVPETLPVATHENQDSSAFGLQTVIHQLTQGMEELKNFSQKQLHNSSLMEKKMVESELEIQLLKERVQLLESQLVSSTTRAGDKLHSICDGSIFLLGGYDGHSWLSTLDCYSPCKDILRFLQPMSTSRSHAAAAVLNNHIYMFGGGNGDVWCDKVEAYNPSSDEWTLCPSLSVEKGNLAGTTLHGKLFAIGGGNKNNCLSDVEMFDPSLERWVHTQAMLEKRFAPASATLNGVLYSAGGYDGNNYLNSAERFDPRVRSWAYLPNMNTRRGCHSLLAFNEKLYAVGGYDGTKTVSSVEVLDPRFGSWTSTVPMNQSRGYAGAVVIGKSMYVIGGVQSGQIIVDTVEHYEEDNGWSIIKSTAVGKRCFFSAVVF</sequence>
<dbReference type="Pfam" id="PF24681">
    <property type="entry name" value="Kelch_KLHDC2_KLHL20_DRC7"/>
    <property type="match status" value="1"/>
</dbReference>
<dbReference type="GO" id="GO:0034976">
    <property type="term" value="P:response to endoplasmic reticulum stress"/>
    <property type="evidence" value="ECO:0007669"/>
    <property type="project" value="InterPro"/>
</dbReference>
<comment type="caution">
    <text evidence="2">The sequence shown here is derived from an EMBL/GenBank/DDBJ whole genome shotgun (WGS) entry which is preliminary data.</text>
</comment>
<dbReference type="SMART" id="SM00767">
    <property type="entry name" value="DCD"/>
    <property type="match status" value="1"/>
</dbReference>
<dbReference type="EMBL" id="JABWDY010021646">
    <property type="protein sequence ID" value="KAF5192260.1"/>
    <property type="molecule type" value="Genomic_DNA"/>
</dbReference>
<name>A0A7J6W6U4_THATH</name>
<dbReference type="SUPFAM" id="SSF117281">
    <property type="entry name" value="Kelch motif"/>
    <property type="match status" value="2"/>
</dbReference>
<dbReference type="SMART" id="SM00612">
    <property type="entry name" value="Kelch"/>
    <property type="match status" value="6"/>
</dbReference>
<dbReference type="PANTHER" id="PTHR46034:SF7">
    <property type="entry name" value="INFLUENZA VIRUS NS1A-BINDING PROTEIN"/>
    <property type="match status" value="1"/>
</dbReference>
<dbReference type="OrthoDB" id="45365at2759"/>
<dbReference type="Pfam" id="PF10539">
    <property type="entry name" value="Dev_Cell_Death"/>
    <property type="match status" value="1"/>
</dbReference>
<dbReference type="InterPro" id="IPR013989">
    <property type="entry name" value="Dev_and_cell_death_domain"/>
</dbReference>
<keyword evidence="3" id="KW-1185">Reference proteome</keyword>
<dbReference type="PROSITE" id="PS51222">
    <property type="entry name" value="DCD"/>
    <property type="match status" value="1"/>
</dbReference>
<dbReference type="InterPro" id="IPR006652">
    <property type="entry name" value="Kelch_1"/>
</dbReference>
<reference evidence="2 3" key="1">
    <citation type="submission" date="2020-06" db="EMBL/GenBank/DDBJ databases">
        <title>Transcriptomic and genomic resources for Thalictrum thalictroides and T. hernandezii: Facilitating candidate gene discovery in an emerging model plant lineage.</title>
        <authorList>
            <person name="Arias T."/>
            <person name="Riano-Pachon D.M."/>
            <person name="Di Stilio V.S."/>
        </authorList>
    </citation>
    <scope>NUCLEOTIDE SEQUENCE [LARGE SCALE GENOMIC DNA]</scope>
    <source>
        <strain evidence="3">cv. WT478/WT964</strain>
        <tissue evidence="2">Leaves</tissue>
    </source>
</reference>
<dbReference type="PANTHER" id="PTHR46034">
    <property type="match status" value="1"/>
</dbReference>
<dbReference type="AlphaFoldDB" id="A0A7J6W6U4"/>
<dbReference type="InterPro" id="IPR044832">
    <property type="entry name" value="NRP-like"/>
</dbReference>
<organism evidence="2 3">
    <name type="scientific">Thalictrum thalictroides</name>
    <name type="common">Rue-anemone</name>
    <name type="synonym">Anemone thalictroides</name>
    <dbReference type="NCBI Taxonomy" id="46969"/>
    <lineage>
        <taxon>Eukaryota</taxon>
        <taxon>Viridiplantae</taxon>
        <taxon>Streptophyta</taxon>
        <taxon>Embryophyta</taxon>
        <taxon>Tracheophyta</taxon>
        <taxon>Spermatophyta</taxon>
        <taxon>Magnoliopsida</taxon>
        <taxon>Ranunculales</taxon>
        <taxon>Ranunculaceae</taxon>
        <taxon>Thalictroideae</taxon>
        <taxon>Thalictrum</taxon>
    </lineage>
</organism>